<protein>
    <submittedName>
        <fullName evidence="1">Uncharacterized protein</fullName>
    </submittedName>
</protein>
<dbReference type="InParanoid" id="A0A067MYD7"/>
<accession>A0A067MYD7</accession>
<proteinExistence type="predicted"/>
<name>A0A067MYD7_BOTB1</name>
<dbReference type="EMBL" id="KL198027">
    <property type="protein sequence ID" value="KDQ16556.1"/>
    <property type="molecule type" value="Genomic_DNA"/>
</dbReference>
<keyword evidence="2" id="KW-1185">Reference proteome</keyword>
<sequence>MSSSSTQTLKRRIRHLLPFNCSRSRRTHTSHLEHPPPPVFLPGFHAHAGHHEVLMRSQPLWFIIPSREWPSGHSSTADFHCRRRRVPRFDHCDMGRYHWHEPMLFAGFLHSNSLPSIHGAVQQ</sequence>
<evidence type="ECO:0000313" key="2">
    <source>
        <dbReference type="Proteomes" id="UP000027195"/>
    </source>
</evidence>
<organism evidence="1 2">
    <name type="scientific">Botryobasidium botryosum (strain FD-172 SS1)</name>
    <dbReference type="NCBI Taxonomy" id="930990"/>
    <lineage>
        <taxon>Eukaryota</taxon>
        <taxon>Fungi</taxon>
        <taxon>Dikarya</taxon>
        <taxon>Basidiomycota</taxon>
        <taxon>Agaricomycotina</taxon>
        <taxon>Agaricomycetes</taxon>
        <taxon>Cantharellales</taxon>
        <taxon>Botryobasidiaceae</taxon>
        <taxon>Botryobasidium</taxon>
    </lineage>
</organism>
<dbReference type="Proteomes" id="UP000027195">
    <property type="component" value="Unassembled WGS sequence"/>
</dbReference>
<evidence type="ECO:0000313" key="1">
    <source>
        <dbReference type="EMBL" id="KDQ16556.1"/>
    </source>
</evidence>
<dbReference type="HOGENOM" id="CLU_2014883_0_0_1"/>
<gene>
    <name evidence="1" type="ORF">BOTBODRAFT_252185</name>
</gene>
<dbReference type="AlphaFoldDB" id="A0A067MYD7"/>
<reference evidence="2" key="1">
    <citation type="journal article" date="2014" name="Proc. Natl. Acad. Sci. U.S.A.">
        <title>Extensive sampling of basidiomycete genomes demonstrates inadequacy of the white-rot/brown-rot paradigm for wood decay fungi.</title>
        <authorList>
            <person name="Riley R."/>
            <person name="Salamov A.A."/>
            <person name="Brown D.W."/>
            <person name="Nagy L.G."/>
            <person name="Floudas D."/>
            <person name="Held B.W."/>
            <person name="Levasseur A."/>
            <person name="Lombard V."/>
            <person name="Morin E."/>
            <person name="Otillar R."/>
            <person name="Lindquist E.A."/>
            <person name="Sun H."/>
            <person name="LaButti K.M."/>
            <person name="Schmutz J."/>
            <person name="Jabbour D."/>
            <person name="Luo H."/>
            <person name="Baker S.E."/>
            <person name="Pisabarro A.G."/>
            <person name="Walton J.D."/>
            <person name="Blanchette R.A."/>
            <person name="Henrissat B."/>
            <person name="Martin F."/>
            <person name="Cullen D."/>
            <person name="Hibbett D.S."/>
            <person name="Grigoriev I.V."/>
        </authorList>
    </citation>
    <scope>NUCLEOTIDE SEQUENCE [LARGE SCALE GENOMIC DNA]</scope>
    <source>
        <strain evidence="2">FD-172 SS1</strain>
    </source>
</reference>